<organism evidence="2 3">
    <name type="scientific">Mycena venus</name>
    <dbReference type="NCBI Taxonomy" id="2733690"/>
    <lineage>
        <taxon>Eukaryota</taxon>
        <taxon>Fungi</taxon>
        <taxon>Dikarya</taxon>
        <taxon>Basidiomycota</taxon>
        <taxon>Agaricomycotina</taxon>
        <taxon>Agaricomycetes</taxon>
        <taxon>Agaricomycetidae</taxon>
        <taxon>Agaricales</taxon>
        <taxon>Marasmiineae</taxon>
        <taxon>Mycenaceae</taxon>
        <taxon>Mycena</taxon>
    </lineage>
</organism>
<protein>
    <submittedName>
        <fullName evidence="2">NAD(P)-binding protein</fullName>
    </submittedName>
</protein>
<gene>
    <name evidence="2" type="ORF">MVEN_00207700</name>
</gene>
<accession>A0A8H6Z3W5</accession>
<dbReference type="InterPro" id="IPR036291">
    <property type="entry name" value="NAD(P)-bd_dom_sf"/>
</dbReference>
<dbReference type="Pfam" id="PF00106">
    <property type="entry name" value="adh_short"/>
    <property type="match status" value="1"/>
</dbReference>
<name>A0A8H6Z3W5_9AGAR</name>
<evidence type="ECO:0000256" key="1">
    <source>
        <dbReference type="ARBA" id="ARBA00023002"/>
    </source>
</evidence>
<dbReference type="AlphaFoldDB" id="A0A8H6Z3W5"/>
<dbReference type="PRINTS" id="PR00081">
    <property type="entry name" value="GDHRDH"/>
</dbReference>
<sequence length="342" mass="38325">MDYLLILRRVATWKWIRDQYTRLEVPSRDLTGKTVVITGANRGIGNEAAKHFAQLNVKHLILGCRKVDAGNEAAQRIMDTTGCSSVACWPLDLASFNSISEFATRIQQENISVDILVGNAAYMGLNYVQTQDGWETGLQVNCLGNFLLTLLLIPHFSRPSETVSIPRVIFLSSITHYFLSRIPEADAPNILAKLNDREHCSSSLMQQRYFVCKLLIVLFSRELALRIDADIGPTVVVVDPGYCSTGLYHEIAPTFFGRMLQVVTDFLLARTPEMGSRTIVHAAVHGQSKDVHGKYLDTQKVERESDYALSAEGVAVQRRLWDEIVDILKQVDSRVESIVRTL</sequence>
<dbReference type="EMBL" id="JACAZI010000002">
    <property type="protein sequence ID" value="KAF7368825.1"/>
    <property type="molecule type" value="Genomic_DNA"/>
</dbReference>
<evidence type="ECO:0000313" key="2">
    <source>
        <dbReference type="EMBL" id="KAF7368825.1"/>
    </source>
</evidence>
<proteinExistence type="predicted"/>
<dbReference type="GO" id="GO:0016491">
    <property type="term" value="F:oxidoreductase activity"/>
    <property type="evidence" value="ECO:0007669"/>
    <property type="project" value="UniProtKB-KW"/>
</dbReference>
<dbReference type="PANTHER" id="PTHR43157">
    <property type="entry name" value="PHOSPHATIDYLINOSITOL-GLYCAN BIOSYNTHESIS CLASS F PROTEIN-RELATED"/>
    <property type="match status" value="1"/>
</dbReference>
<evidence type="ECO:0000313" key="3">
    <source>
        <dbReference type="Proteomes" id="UP000620124"/>
    </source>
</evidence>
<keyword evidence="3" id="KW-1185">Reference proteome</keyword>
<reference evidence="2" key="1">
    <citation type="submission" date="2020-05" db="EMBL/GenBank/DDBJ databases">
        <title>Mycena genomes resolve the evolution of fungal bioluminescence.</title>
        <authorList>
            <person name="Tsai I.J."/>
        </authorList>
    </citation>
    <scope>NUCLEOTIDE SEQUENCE</scope>
    <source>
        <strain evidence="2">CCC161011</strain>
    </source>
</reference>
<dbReference type="SUPFAM" id="SSF51735">
    <property type="entry name" value="NAD(P)-binding Rossmann-fold domains"/>
    <property type="match status" value="1"/>
</dbReference>
<dbReference type="PANTHER" id="PTHR43157:SF31">
    <property type="entry name" value="PHOSPHATIDYLINOSITOL-GLYCAN BIOSYNTHESIS CLASS F PROTEIN"/>
    <property type="match status" value="1"/>
</dbReference>
<dbReference type="Gene3D" id="3.40.50.720">
    <property type="entry name" value="NAD(P)-binding Rossmann-like Domain"/>
    <property type="match status" value="1"/>
</dbReference>
<comment type="caution">
    <text evidence="2">The sequence shown here is derived from an EMBL/GenBank/DDBJ whole genome shotgun (WGS) entry which is preliminary data.</text>
</comment>
<dbReference type="Proteomes" id="UP000620124">
    <property type="component" value="Unassembled WGS sequence"/>
</dbReference>
<keyword evidence="1" id="KW-0560">Oxidoreductase</keyword>
<dbReference type="OrthoDB" id="542013at2759"/>
<dbReference type="InterPro" id="IPR002347">
    <property type="entry name" value="SDR_fam"/>
</dbReference>